<dbReference type="GO" id="GO:0101005">
    <property type="term" value="F:deubiquitinase activity"/>
    <property type="evidence" value="ECO:0007669"/>
    <property type="project" value="TreeGrafter"/>
</dbReference>
<dbReference type="InterPro" id="IPR008580">
    <property type="entry name" value="PPPDE_dom"/>
</dbReference>
<dbReference type="OrthoDB" id="412286at2759"/>
<dbReference type="PANTHER" id="PTHR12378:SF80">
    <property type="entry name" value="IP06716P-RELATED"/>
    <property type="match status" value="1"/>
</dbReference>
<feature type="compositionally biased region" description="Low complexity" evidence="4">
    <location>
        <begin position="31"/>
        <end position="45"/>
    </location>
</feature>
<evidence type="ECO:0000256" key="4">
    <source>
        <dbReference type="SAM" id="MobiDB-lite"/>
    </source>
</evidence>
<dbReference type="AlphaFoldDB" id="W8CEF2"/>
<dbReference type="Pfam" id="PF05903">
    <property type="entry name" value="Peptidase_C97"/>
    <property type="match status" value="1"/>
</dbReference>
<accession>W8CEF2</accession>
<evidence type="ECO:0000259" key="5">
    <source>
        <dbReference type="PROSITE" id="PS51858"/>
    </source>
</evidence>
<dbReference type="SMART" id="SM01179">
    <property type="entry name" value="DUF862"/>
    <property type="match status" value="1"/>
</dbReference>
<comment type="similarity">
    <text evidence="1">Belongs to the DeSI family.</text>
</comment>
<dbReference type="PROSITE" id="PS51858">
    <property type="entry name" value="PPPDE"/>
    <property type="match status" value="1"/>
</dbReference>
<proteinExistence type="evidence at transcript level"/>
<evidence type="ECO:0000313" key="6">
    <source>
        <dbReference type="EMBL" id="JAC06255.1"/>
    </source>
</evidence>
<feature type="region of interest" description="Disordered" evidence="4">
    <location>
        <begin position="22"/>
        <end position="50"/>
    </location>
</feature>
<dbReference type="InterPro" id="IPR042266">
    <property type="entry name" value="PPPDE_sf"/>
</dbReference>
<keyword evidence="3" id="KW-0378">Hydrolase</keyword>
<dbReference type="Gene3D" id="3.90.1720.30">
    <property type="entry name" value="PPPDE domains"/>
    <property type="match status" value="1"/>
</dbReference>
<reference evidence="6" key="2">
    <citation type="journal article" date="2014" name="BMC Genomics">
        <title>A genomic perspective to assessing quality of mass-reared SIT flies used in Mediterranean fruit fly (Ceratitis capitata) eradication in California.</title>
        <authorList>
            <person name="Calla B."/>
            <person name="Hall B."/>
            <person name="Hou S."/>
            <person name="Geib S.M."/>
        </authorList>
    </citation>
    <scope>NUCLEOTIDE SEQUENCE</scope>
</reference>
<dbReference type="EMBL" id="GAMC01000301">
    <property type="protein sequence ID" value="JAC06255.1"/>
    <property type="molecule type" value="mRNA"/>
</dbReference>
<evidence type="ECO:0000256" key="2">
    <source>
        <dbReference type="ARBA" id="ARBA00022670"/>
    </source>
</evidence>
<gene>
    <name evidence="6" type="primary">PPDE1</name>
</gene>
<protein>
    <submittedName>
        <fullName evidence="6">Desumoylating isopeptidase 2</fullName>
    </submittedName>
</protein>
<sequence>MHTNKPQFSKFSFGSCFESPFSRGKNETPGTTTATASSSRATTSSKRQPRNCEHARLGVVCEPVKLNVYDILKINEYSSYIGLGVFHSGIELYGSEFAYGGHQFPFTGIFEMVPRDYADLGANFRFRQTIPLGCTQFTCHQVYQIVEELGQRFTGSSYHLIHNNCNHFCDYMAQFLCGRGIPSWVNRLATITGYVPFLQRFLPRDWLTPRATLQESVTIMNNSNSTSYANVINKEK</sequence>
<dbReference type="GO" id="GO:0006508">
    <property type="term" value="P:proteolysis"/>
    <property type="evidence" value="ECO:0007669"/>
    <property type="project" value="UniProtKB-KW"/>
</dbReference>
<keyword evidence="2" id="KW-0645">Protease</keyword>
<feature type="domain" description="PPPDE" evidence="5">
    <location>
        <begin position="62"/>
        <end position="206"/>
    </location>
</feature>
<evidence type="ECO:0000256" key="3">
    <source>
        <dbReference type="ARBA" id="ARBA00022801"/>
    </source>
</evidence>
<organism evidence="6">
    <name type="scientific">Ceratitis capitata</name>
    <name type="common">Mediterranean fruit fly</name>
    <name type="synonym">Tephritis capitata</name>
    <dbReference type="NCBI Taxonomy" id="7213"/>
    <lineage>
        <taxon>Eukaryota</taxon>
        <taxon>Metazoa</taxon>
        <taxon>Ecdysozoa</taxon>
        <taxon>Arthropoda</taxon>
        <taxon>Hexapoda</taxon>
        <taxon>Insecta</taxon>
        <taxon>Pterygota</taxon>
        <taxon>Neoptera</taxon>
        <taxon>Endopterygota</taxon>
        <taxon>Diptera</taxon>
        <taxon>Brachycera</taxon>
        <taxon>Muscomorpha</taxon>
        <taxon>Tephritoidea</taxon>
        <taxon>Tephritidae</taxon>
        <taxon>Ceratitis</taxon>
        <taxon>Ceratitis</taxon>
    </lineage>
</organism>
<name>W8CEF2_CERCA</name>
<reference evidence="6" key="1">
    <citation type="submission" date="2013-07" db="EMBL/GenBank/DDBJ databases">
        <authorList>
            <person name="Geib S."/>
        </authorList>
    </citation>
    <scope>NUCLEOTIDE SEQUENCE</scope>
</reference>
<evidence type="ECO:0000256" key="1">
    <source>
        <dbReference type="ARBA" id="ARBA00008140"/>
    </source>
</evidence>
<dbReference type="PANTHER" id="PTHR12378">
    <property type="entry name" value="DESUMOYLATING ISOPEPTIDASE"/>
    <property type="match status" value="1"/>
</dbReference>
<dbReference type="GO" id="GO:0016579">
    <property type="term" value="P:protein deubiquitination"/>
    <property type="evidence" value="ECO:0007669"/>
    <property type="project" value="TreeGrafter"/>
</dbReference>